<evidence type="ECO:0000313" key="4">
    <source>
        <dbReference type="Proteomes" id="UP000601435"/>
    </source>
</evidence>
<feature type="chain" id="PRO_5032690006" evidence="2">
    <location>
        <begin position="18"/>
        <end position="109"/>
    </location>
</feature>
<organism evidence="3 4">
    <name type="scientific">Symbiodinium necroappetens</name>
    <dbReference type="NCBI Taxonomy" id="1628268"/>
    <lineage>
        <taxon>Eukaryota</taxon>
        <taxon>Sar</taxon>
        <taxon>Alveolata</taxon>
        <taxon>Dinophyceae</taxon>
        <taxon>Suessiales</taxon>
        <taxon>Symbiodiniaceae</taxon>
        <taxon>Symbiodinium</taxon>
    </lineage>
</organism>
<keyword evidence="1" id="KW-0812">Transmembrane</keyword>
<feature type="transmembrane region" description="Helical" evidence="1">
    <location>
        <begin position="80"/>
        <end position="99"/>
    </location>
</feature>
<evidence type="ECO:0000256" key="1">
    <source>
        <dbReference type="SAM" id="Phobius"/>
    </source>
</evidence>
<gene>
    <name evidence="3" type="primary">FIGNL1</name>
    <name evidence="3" type="ORF">SNEC2469_LOCUS31980</name>
</gene>
<evidence type="ECO:0000313" key="3">
    <source>
        <dbReference type="EMBL" id="CAE7924604.1"/>
    </source>
</evidence>
<keyword evidence="4" id="KW-1185">Reference proteome</keyword>
<sequence length="109" mass="11839">MPDVFLCLLAPAAFYLAFQAAGDSAGQRQASVVELDFEDNVLRAAISAFLYIERLLVPGWQAIPFHPVALEGLAPTERQGGWVALLSIMAFTFLAVLTLPHGCSKCWCL</sequence>
<proteinExistence type="predicted"/>
<keyword evidence="1" id="KW-0472">Membrane</keyword>
<protein>
    <submittedName>
        <fullName evidence="3">FIGNL1 protein</fullName>
    </submittedName>
</protein>
<dbReference type="EMBL" id="CAJNJA010079252">
    <property type="protein sequence ID" value="CAE7924604.1"/>
    <property type="molecule type" value="Genomic_DNA"/>
</dbReference>
<evidence type="ECO:0000256" key="2">
    <source>
        <dbReference type="SAM" id="SignalP"/>
    </source>
</evidence>
<reference evidence="3" key="1">
    <citation type="submission" date="2021-02" db="EMBL/GenBank/DDBJ databases">
        <authorList>
            <person name="Dougan E. K."/>
            <person name="Rhodes N."/>
            <person name="Thang M."/>
            <person name="Chan C."/>
        </authorList>
    </citation>
    <scope>NUCLEOTIDE SEQUENCE</scope>
</reference>
<name>A0A813BUN6_9DINO</name>
<comment type="caution">
    <text evidence="3">The sequence shown here is derived from an EMBL/GenBank/DDBJ whole genome shotgun (WGS) entry which is preliminary data.</text>
</comment>
<keyword evidence="1" id="KW-1133">Transmembrane helix</keyword>
<dbReference type="AlphaFoldDB" id="A0A813BUN6"/>
<accession>A0A813BUN6</accession>
<feature type="signal peptide" evidence="2">
    <location>
        <begin position="1"/>
        <end position="17"/>
    </location>
</feature>
<dbReference type="Proteomes" id="UP000601435">
    <property type="component" value="Unassembled WGS sequence"/>
</dbReference>
<keyword evidence="2" id="KW-0732">Signal</keyword>